<dbReference type="RefSeq" id="WP_106246149.1">
    <property type="nucleotide sequence ID" value="NZ_PVZC01000004.1"/>
</dbReference>
<dbReference type="Gene3D" id="3.40.50.300">
    <property type="entry name" value="P-loop containing nucleotide triphosphate hydrolases"/>
    <property type="match status" value="1"/>
</dbReference>
<dbReference type="InterPro" id="IPR027417">
    <property type="entry name" value="P-loop_NTPase"/>
</dbReference>
<dbReference type="PANTHER" id="PTHR46082">
    <property type="entry name" value="ATP/GTP-BINDING PROTEIN-RELATED"/>
    <property type="match status" value="1"/>
</dbReference>
<dbReference type="Pfam" id="PF13374">
    <property type="entry name" value="TPR_10"/>
    <property type="match status" value="3"/>
</dbReference>
<dbReference type="Proteomes" id="UP000237846">
    <property type="component" value="Unassembled WGS sequence"/>
</dbReference>
<accession>A0A2T0Q4K9</accession>
<feature type="region of interest" description="Disordered" evidence="1">
    <location>
        <begin position="1"/>
        <end position="26"/>
    </location>
</feature>
<gene>
    <name evidence="2" type="ORF">CLV72_104313</name>
</gene>
<comment type="caution">
    <text evidence="2">The sequence shown here is derived from an EMBL/GenBank/DDBJ whole genome shotgun (WGS) entry which is preliminary data.</text>
</comment>
<organism evidence="2 3">
    <name type="scientific">Allonocardiopsis opalescens</name>
    <dbReference type="NCBI Taxonomy" id="1144618"/>
    <lineage>
        <taxon>Bacteria</taxon>
        <taxon>Bacillati</taxon>
        <taxon>Actinomycetota</taxon>
        <taxon>Actinomycetes</taxon>
        <taxon>Streptosporangiales</taxon>
        <taxon>Allonocardiopsis</taxon>
    </lineage>
</organism>
<name>A0A2T0Q4K9_9ACTN</name>
<dbReference type="Pfam" id="PF13424">
    <property type="entry name" value="TPR_12"/>
    <property type="match status" value="1"/>
</dbReference>
<sequence>MPEPAPEPARIRQHTTARDSATANTVGDGVQIVINRSAPEPKAPAGPPGTAVLQAVDLESPLQRARRVLGRDALLAELSAALDRADGSVHVLHGFGGCGKTTIAQALARHAADRGVPAFWIRPGDVAEGMLTIAVRLGADPAQAAAAKSDPHRSRRWAAQRLSAVPGPWLIVVDNADDPAELGGGADPAEGTGWLTSWRTGMVVITSRIGDRRVWGSGAQLHRVRPLGTEDGAHLLQDAAGIETAGDAVDPDARALAGRLSGVPLALDLAGRMIDAAPFTVPTFARLRELLDGGEATLLDGILPADTPAETADRRMLGRVWESSLSALASRGVPQTRPLLAVLARLGGSAVPVPAEILDPAVLQCLASDFGPEPARAVDRALTGLRDHGLIDMRRSPDGVTLTVHPLIAEVTLAANGDRSAEILAAAIATLAAAVPPDPADTSRWKRFQTLTEITSGLLRGHADPPAEPVISLTAAAWRVAFYLDSTGDLAGAEAMLRRALELSERAVGTQDPHTLVIRHGAAHLAVRRGELDRAEREYLAILAARESLYGEDHPDTFITVHGLAAIAARRGDLDHAGELLRRALTAARHVLGPDAQGTLSIRHDLAWIERKSGRLEAAERGFATVAADRERTLGADHLETMDTRYELALVALTRGDADTALRRSESVLAARRRVVGPDHPAALLAWGLWAESLALSGETERADRELRALLAAQERLPDVDRDGRRHRLRLFRDGLDRLRAAPD</sequence>
<dbReference type="SUPFAM" id="SSF48452">
    <property type="entry name" value="TPR-like"/>
    <property type="match status" value="2"/>
</dbReference>
<dbReference type="PANTHER" id="PTHR46082:SF6">
    <property type="entry name" value="AAA+ ATPASE DOMAIN-CONTAINING PROTEIN-RELATED"/>
    <property type="match status" value="1"/>
</dbReference>
<dbReference type="AlphaFoldDB" id="A0A2T0Q4K9"/>
<dbReference type="InterPro" id="IPR053137">
    <property type="entry name" value="NLR-like"/>
</dbReference>
<dbReference type="OrthoDB" id="127785at2"/>
<evidence type="ECO:0000313" key="3">
    <source>
        <dbReference type="Proteomes" id="UP000237846"/>
    </source>
</evidence>
<evidence type="ECO:0000256" key="1">
    <source>
        <dbReference type="SAM" id="MobiDB-lite"/>
    </source>
</evidence>
<dbReference type="EMBL" id="PVZC01000004">
    <property type="protein sequence ID" value="PRX98734.1"/>
    <property type="molecule type" value="Genomic_DNA"/>
</dbReference>
<proteinExistence type="predicted"/>
<keyword evidence="3" id="KW-1185">Reference proteome</keyword>
<dbReference type="SUPFAM" id="SSF52540">
    <property type="entry name" value="P-loop containing nucleoside triphosphate hydrolases"/>
    <property type="match status" value="1"/>
</dbReference>
<evidence type="ECO:0000313" key="2">
    <source>
        <dbReference type="EMBL" id="PRX98734.1"/>
    </source>
</evidence>
<reference evidence="2 3" key="1">
    <citation type="submission" date="2018-03" db="EMBL/GenBank/DDBJ databases">
        <title>Genomic Encyclopedia of Archaeal and Bacterial Type Strains, Phase II (KMG-II): from individual species to whole genera.</title>
        <authorList>
            <person name="Goeker M."/>
        </authorList>
    </citation>
    <scope>NUCLEOTIDE SEQUENCE [LARGE SCALE GENOMIC DNA]</scope>
    <source>
        <strain evidence="2 3">DSM 45601</strain>
    </source>
</reference>
<dbReference type="Gene3D" id="1.25.40.10">
    <property type="entry name" value="Tetratricopeptide repeat domain"/>
    <property type="match status" value="2"/>
</dbReference>
<protein>
    <submittedName>
        <fullName evidence="2">Tetratricopeptide repeat protein</fullName>
    </submittedName>
</protein>
<dbReference type="InterPro" id="IPR011990">
    <property type="entry name" value="TPR-like_helical_dom_sf"/>
</dbReference>